<dbReference type="GO" id="GO:0016491">
    <property type="term" value="F:oxidoreductase activity"/>
    <property type="evidence" value="ECO:0007669"/>
    <property type="project" value="UniProtKB-KW"/>
</dbReference>
<dbReference type="EMBL" id="QFPW01000011">
    <property type="protein sequence ID" value="PZQ48552.1"/>
    <property type="molecule type" value="Genomic_DNA"/>
</dbReference>
<dbReference type="InterPro" id="IPR043144">
    <property type="entry name" value="Mal/L-sulf/L-lact_DH-like_ah"/>
</dbReference>
<dbReference type="Gene3D" id="3.30.1370.60">
    <property type="entry name" value="Hypothetical oxidoreductase yiak, domain 2"/>
    <property type="match status" value="1"/>
</dbReference>
<dbReference type="PANTHER" id="PTHR11091">
    <property type="entry name" value="OXIDOREDUCTASE-RELATED"/>
    <property type="match status" value="1"/>
</dbReference>
<evidence type="ECO:0000256" key="2">
    <source>
        <dbReference type="ARBA" id="ARBA00023002"/>
    </source>
</evidence>
<keyword evidence="2" id="KW-0560">Oxidoreductase</keyword>
<sequence>MTARLSAASLTAFAEALFTAQGLEADKAAAVATYLVEADLMGHTTHGLALAARYLREIADGAMATSGPPETVSDRGAAICWNGRRLPGAWLTSEAVKLAAERAKLHGTATVAIGDSHHNGALATYLTLATDQGLMVSIASSAPSGAHVAPFGGRVGVFSPDPVATGIPTDGDPILTDISASITTFNMAQRMIREGRDYDHDWLLDRDGNPTRDPKALSEGGSLLPVGGLDHGQKGYGTALQVEALTQGLAGHGRADAPKALTLATTVQVWDPEAFGGREAFIRQTGWLAKACLATPPRPGVTAVRLPGQAGLARKREALAGGVALHPGILEALAPEAERLGVPMPAAA</sequence>
<accession>A0A2W5N506</accession>
<dbReference type="Pfam" id="PF02615">
    <property type="entry name" value="Ldh_2"/>
    <property type="match status" value="1"/>
</dbReference>
<dbReference type="InterPro" id="IPR043143">
    <property type="entry name" value="Mal/L-sulf/L-lact_DH-like_NADP"/>
</dbReference>
<dbReference type="Proteomes" id="UP000249185">
    <property type="component" value="Unassembled WGS sequence"/>
</dbReference>
<proteinExistence type="inferred from homology"/>
<evidence type="ECO:0000313" key="3">
    <source>
        <dbReference type="EMBL" id="PZQ48552.1"/>
    </source>
</evidence>
<dbReference type="Gene3D" id="1.10.1530.10">
    <property type="match status" value="1"/>
</dbReference>
<evidence type="ECO:0000256" key="1">
    <source>
        <dbReference type="ARBA" id="ARBA00006056"/>
    </source>
</evidence>
<protein>
    <submittedName>
        <fullName evidence="3">Lactate dehydrogenase</fullName>
    </submittedName>
</protein>
<dbReference type="InterPro" id="IPR036111">
    <property type="entry name" value="Mal/L-sulfo/L-lacto_DH-like_sf"/>
</dbReference>
<dbReference type="AlphaFoldDB" id="A0A2W5N506"/>
<comment type="caution">
    <text evidence="3">The sequence shown here is derived from an EMBL/GenBank/DDBJ whole genome shotgun (WGS) entry which is preliminary data.</text>
</comment>
<comment type="similarity">
    <text evidence="1">Belongs to the LDH2/MDH2 oxidoreductase family.</text>
</comment>
<dbReference type="SUPFAM" id="SSF89733">
    <property type="entry name" value="L-sulfolactate dehydrogenase-like"/>
    <property type="match status" value="1"/>
</dbReference>
<evidence type="ECO:0000313" key="4">
    <source>
        <dbReference type="Proteomes" id="UP000249185"/>
    </source>
</evidence>
<name>A0A2W5N506_RHOSU</name>
<dbReference type="PANTHER" id="PTHR11091:SF0">
    <property type="entry name" value="MALATE DEHYDROGENASE"/>
    <property type="match status" value="1"/>
</dbReference>
<organism evidence="3 4">
    <name type="scientific">Rhodovulum sulfidophilum</name>
    <name type="common">Rhodobacter sulfidophilus</name>
    <dbReference type="NCBI Taxonomy" id="35806"/>
    <lineage>
        <taxon>Bacteria</taxon>
        <taxon>Pseudomonadati</taxon>
        <taxon>Pseudomonadota</taxon>
        <taxon>Alphaproteobacteria</taxon>
        <taxon>Rhodobacterales</taxon>
        <taxon>Paracoccaceae</taxon>
        <taxon>Rhodovulum</taxon>
    </lineage>
</organism>
<dbReference type="InterPro" id="IPR003767">
    <property type="entry name" value="Malate/L-lactate_DH-like"/>
</dbReference>
<reference evidence="3 4" key="1">
    <citation type="submission" date="2017-08" db="EMBL/GenBank/DDBJ databases">
        <title>Infants hospitalized years apart are colonized by the same room-sourced microbial strains.</title>
        <authorList>
            <person name="Brooks B."/>
            <person name="Olm M.R."/>
            <person name="Firek B.A."/>
            <person name="Baker R."/>
            <person name="Thomas B.C."/>
            <person name="Morowitz M.J."/>
            <person name="Banfield J.F."/>
        </authorList>
    </citation>
    <scope>NUCLEOTIDE SEQUENCE [LARGE SCALE GENOMIC DNA]</scope>
    <source>
        <strain evidence="3">S2_005_002_R2_34</strain>
    </source>
</reference>
<gene>
    <name evidence="3" type="ORF">DI556_13910</name>
</gene>